<dbReference type="PANTHER" id="PTHR35400">
    <property type="entry name" value="SLR1083 PROTEIN"/>
    <property type="match status" value="1"/>
</dbReference>
<organism evidence="2">
    <name type="scientific">Thermomicrobium roseum</name>
    <dbReference type="NCBI Taxonomy" id="500"/>
    <lineage>
        <taxon>Bacteria</taxon>
        <taxon>Pseudomonadati</taxon>
        <taxon>Thermomicrobiota</taxon>
        <taxon>Thermomicrobia</taxon>
        <taxon>Thermomicrobiales</taxon>
        <taxon>Thermomicrobiaceae</taxon>
        <taxon>Thermomicrobium</taxon>
    </lineage>
</organism>
<reference evidence="2" key="1">
    <citation type="journal article" date="2020" name="mSystems">
        <title>Genome- and Community-Level Interaction Insights into Carbon Utilization and Element Cycling Functions of Hydrothermarchaeota in Hydrothermal Sediment.</title>
        <authorList>
            <person name="Zhou Z."/>
            <person name="Liu Y."/>
            <person name="Xu W."/>
            <person name="Pan J."/>
            <person name="Luo Z.H."/>
            <person name="Li M."/>
        </authorList>
    </citation>
    <scope>NUCLEOTIDE SEQUENCE [LARGE SCALE GENOMIC DNA]</scope>
    <source>
        <strain evidence="2">SpSt-222</strain>
    </source>
</reference>
<protein>
    <submittedName>
        <fullName evidence="2">Uma2 family endonuclease</fullName>
    </submittedName>
</protein>
<dbReference type="CDD" id="cd06260">
    <property type="entry name" value="DUF820-like"/>
    <property type="match status" value="1"/>
</dbReference>
<evidence type="ECO:0000313" key="2">
    <source>
        <dbReference type="EMBL" id="HEF66087.1"/>
    </source>
</evidence>
<feature type="domain" description="Putative restriction endonuclease" evidence="1">
    <location>
        <begin position="8"/>
        <end position="164"/>
    </location>
</feature>
<keyword evidence="2" id="KW-0255">Endonuclease</keyword>
<evidence type="ECO:0000259" key="1">
    <source>
        <dbReference type="Pfam" id="PF05685"/>
    </source>
</evidence>
<dbReference type="InterPro" id="IPR011335">
    <property type="entry name" value="Restrct_endonuc-II-like"/>
</dbReference>
<sequence>MVTAGILRPDDRVELIEGELIDLVPISWPHQACVDRLAELFVRHVGRLAIVRIQGPIRLSERSLPQPDLALLRPQQDDYAEAAPTPADVLLIVEVSDTTLPYDRDTKVPLYARYGIPEVWLVDLTGQRVLLFRAPHAEGYRDQDELRSWDVVSPVAFPDLSIPLTNILAP</sequence>
<keyword evidence="2" id="KW-0540">Nuclease</keyword>
<keyword evidence="2" id="KW-0378">Hydrolase</keyword>
<dbReference type="PANTHER" id="PTHR35400:SF1">
    <property type="entry name" value="SLR1083 PROTEIN"/>
    <property type="match status" value="1"/>
</dbReference>
<dbReference type="InterPro" id="IPR012296">
    <property type="entry name" value="Nuclease_put_TT1808"/>
</dbReference>
<name>A0A7C1JUZ1_THERO</name>
<gene>
    <name evidence="2" type="ORF">ENP47_10910</name>
</gene>
<dbReference type="GO" id="GO:0004519">
    <property type="term" value="F:endonuclease activity"/>
    <property type="evidence" value="ECO:0007669"/>
    <property type="project" value="UniProtKB-KW"/>
</dbReference>
<proteinExistence type="predicted"/>
<dbReference type="SUPFAM" id="SSF52980">
    <property type="entry name" value="Restriction endonuclease-like"/>
    <property type="match status" value="1"/>
</dbReference>
<accession>A0A7C1JUZ1</accession>
<dbReference type="InterPro" id="IPR008538">
    <property type="entry name" value="Uma2"/>
</dbReference>
<dbReference type="Gene3D" id="3.90.1570.10">
    <property type="entry name" value="tt1808, chain A"/>
    <property type="match status" value="1"/>
</dbReference>
<dbReference type="Pfam" id="PF05685">
    <property type="entry name" value="Uma2"/>
    <property type="match status" value="1"/>
</dbReference>
<dbReference type="EMBL" id="DSJL01000011">
    <property type="protein sequence ID" value="HEF66087.1"/>
    <property type="molecule type" value="Genomic_DNA"/>
</dbReference>
<dbReference type="AlphaFoldDB" id="A0A7C1JUZ1"/>
<comment type="caution">
    <text evidence="2">The sequence shown here is derived from an EMBL/GenBank/DDBJ whole genome shotgun (WGS) entry which is preliminary data.</text>
</comment>